<sequence length="136" mass="15685">MKSIINVIFLLFTLSFYSQNDTISVIYHTDNDFVIPKTKKLVYRGIFNEVFIDVPNSKSFEVEGIGVIKKEKNIYSINPSSGKELVISIKGILKSGKKFYEKHIFEIRNVTNVEARINNLDGFEVRMQKNNLLNAY</sequence>
<gene>
    <name evidence="2" type="ORF">GCM10022389_11630</name>
</gene>
<dbReference type="InterPro" id="IPR048406">
    <property type="entry name" value="GldM_Ig-like-2"/>
</dbReference>
<proteinExistence type="predicted"/>
<comment type="caution">
    <text evidence="2">The sequence shown here is derived from an EMBL/GenBank/DDBJ whole genome shotgun (WGS) entry which is preliminary data.</text>
</comment>
<dbReference type="RefSeq" id="WP_344815802.1">
    <property type="nucleotide sequence ID" value="NZ_BAABCT010000002.1"/>
</dbReference>
<dbReference type="EMBL" id="BAABCT010000002">
    <property type="protein sequence ID" value="GAA4068191.1"/>
    <property type="molecule type" value="Genomic_DNA"/>
</dbReference>
<evidence type="ECO:0000259" key="1">
    <source>
        <dbReference type="Pfam" id="PF21602"/>
    </source>
</evidence>
<evidence type="ECO:0000313" key="3">
    <source>
        <dbReference type="Proteomes" id="UP001500367"/>
    </source>
</evidence>
<evidence type="ECO:0000313" key="2">
    <source>
        <dbReference type="EMBL" id="GAA4068191.1"/>
    </source>
</evidence>
<name>A0ABP7VJK2_9FLAO</name>
<protein>
    <recommendedName>
        <fullName evidence="1">Gliding motility-associated protein GldM second immunoglobulin-like domain-containing protein</fullName>
    </recommendedName>
</protein>
<dbReference type="Pfam" id="PF21602">
    <property type="entry name" value="GldM_3rd"/>
    <property type="match status" value="1"/>
</dbReference>
<dbReference type="Proteomes" id="UP001500367">
    <property type="component" value="Unassembled WGS sequence"/>
</dbReference>
<accession>A0ABP7VJK2</accession>
<organism evidence="2 3">
    <name type="scientific">Flavobacterium cheonanense</name>
    <dbReference type="NCBI Taxonomy" id="706183"/>
    <lineage>
        <taxon>Bacteria</taxon>
        <taxon>Pseudomonadati</taxon>
        <taxon>Bacteroidota</taxon>
        <taxon>Flavobacteriia</taxon>
        <taxon>Flavobacteriales</taxon>
        <taxon>Flavobacteriaceae</taxon>
        <taxon>Flavobacterium</taxon>
    </lineage>
</organism>
<feature type="domain" description="Gliding motility-associated protein GldM second immunoglobulin-like" evidence="1">
    <location>
        <begin position="38"/>
        <end position="108"/>
    </location>
</feature>
<reference evidence="3" key="1">
    <citation type="journal article" date="2019" name="Int. J. Syst. Evol. Microbiol.">
        <title>The Global Catalogue of Microorganisms (GCM) 10K type strain sequencing project: providing services to taxonomists for standard genome sequencing and annotation.</title>
        <authorList>
            <consortium name="The Broad Institute Genomics Platform"/>
            <consortium name="The Broad Institute Genome Sequencing Center for Infectious Disease"/>
            <person name="Wu L."/>
            <person name="Ma J."/>
        </authorList>
    </citation>
    <scope>NUCLEOTIDE SEQUENCE [LARGE SCALE GENOMIC DNA]</scope>
    <source>
        <strain evidence="3">JCM 17069</strain>
    </source>
</reference>
<keyword evidence="3" id="KW-1185">Reference proteome</keyword>